<reference evidence="7 8" key="1">
    <citation type="submission" date="2024-03" db="EMBL/GenBank/DDBJ databases">
        <title>Genome-scale model development and genomic sequencing of the oleaginous clade Lipomyces.</title>
        <authorList>
            <consortium name="Lawrence Berkeley National Laboratory"/>
            <person name="Czajka J.J."/>
            <person name="Han Y."/>
            <person name="Kim J."/>
            <person name="Mondo S.J."/>
            <person name="Hofstad B.A."/>
            <person name="Robles A."/>
            <person name="Haridas S."/>
            <person name="Riley R."/>
            <person name="LaButti K."/>
            <person name="Pangilinan J."/>
            <person name="Andreopoulos W."/>
            <person name="Lipzen A."/>
            <person name="Yan J."/>
            <person name="Wang M."/>
            <person name="Ng V."/>
            <person name="Grigoriev I.V."/>
            <person name="Spatafora J.W."/>
            <person name="Magnuson J.K."/>
            <person name="Baker S.E."/>
            <person name="Pomraning K.R."/>
        </authorList>
    </citation>
    <scope>NUCLEOTIDE SEQUENCE [LARGE SCALE GENOMIC DNA]</scope>
    <source>
        <strain evidence="7 8">Phaff 52-87</strain>
    </source>
</reference>
<evidence type="ECO:0000256" key="5">
    <source>
        <dbReference type="SAM" id="MobiDB-lite"/>
    </source>
</evidence>
<sequence>MEIVSQSTTLPRSPPSSDPSSPTLRPKLTTLGIDFTRAFADLALAEDPDPLPAPARSFANENDSECCGGGCCQTGSSPAVSTPGTPGGPPSALASVVFPDGNRAFDSLALPLLKISRSARLLGVTPLPEKTVSIVSDEITPSSSATHTSSNLSPPSYLKPHPPYDVHSVPIITARPLTALDAIKRTYHFDLDVSSYPDEIAGVDFRVGGAVGVCPRNDQTLVDEILERLGVPAERRDAPVKLCTTGGRWPTIWGEDEPRTLTTTLRDILSWTVDVNNGVLSKNLIRVLAEYASDYSERMILSWLCSKQGQSTFCNLRSAPYPPTLLQLLLAFPSSLPPVDHLVCVLPTLMPRFYSLSSDPVDNFVSPDIDSSSSAAPIRRIEIAVTVHEAPEDWRAEPRMRAGNCTAFLESLAHAKMRGEKGISIPVFRGLQANPLAKEFRADGPMLLIGAGVGVAPFRGFVQRRLKSANCKNKVWVLQGCRDSLVDELYAGEWGVDGDDVRKVVESRRGTKKYVQDEVVMQADLVWSVISHPDGRIFVCGSSKGMGEGVEAALVNVAMEKGGMTKDEAAAFWKEKSRTWQYVTETW</sequence>
<protein>
    <submittedName>
        <fullName evidence="7">Reductase</fullName>
    </submittedName>
</protein>
<feature type="compositionally biased region" description="Low complexity" evidence="5">
    <location>
        <begin position="140"/>
        <end position="153"/>
    </location>
</feature>
<dbReference type="SUPFAM" id="SSF52343">
    <property type="entry name" value="Ferredoxin reductase-like, C-terminal NADP-linked domain"/>
    <property type="match status" value="1"/>
</dbReference>
<gene>
    <name evidence="7" type="ORF">BZA70DRAFT_234178</name>
</gene>
<name>A0ABR1FDW4_9ASCO</name>
<dbReference type="InterPro" id="IPR017927">
    <property type="entry name" value="FAD-bd_FR_type"/>
</dbReference>
<dbReference type="EMBL" id="JBBJBU010000001">
    <property type="protein sequence ID" value="KAK7208046.1"/>
    <property type="molecule type" value="Genomic_DNA"/>
</dbReference>
<feature type="region of interest" description="Disordered" evidence="5">
    <location>
        <begin position="1"/>
        <end position="26"/>
    </location>
</feature>
<keyword evidence="2" id="KW-0285">Flavoprotein</keyword>
<feature type="domain" description="FAD-binding FR-type" evidence="6">
    <location>
        <begin position="164"/>
        <end position="438"/>
    </location>
</feature>
<dbReference type="InterPro" id="IPR023173">
    <property type="entry name" value="NADPH_Cyt_P450_Rdtase_alpha"/>
</dbReference>
<keyword evidence="8" id="KW-1185">Reference proteome</keyword>
<dbReference type="Proteomes" id="UP001498771">
    <property type="component" value="Unassembled WGS sequence"/>
</dbReference>
<dbReference type="Pfam" id="PF00667">
    <property type="entry name" value="FAD_binding_1"/>
    <property type="match status" value="1"/>
</dbReference>
<comment type="caution">
    <text evidence="7">The sequence shown here is derived from an EMBL/GenBank/DDBJ whole genome shotgun (WGS) entry which is preliminary data.</text>
</comment>
<dbReference type="InterPro" id="IPR001709">
    <property type="entry name" value="Flavoprot_Pyr_Nucl_cyt_Rdtase"/>
</dbReference>
<dbReference type="Pfam" id="PF00175">
    <property type="entry name" value="NAD_binding_1"/>
    <property type="match status" value="1"/>
</dbReference>
<keyword evidence="4" id="KW-0560">Oxidoreductase</keyword>
<proteinExistence type="predicted"/>
<accession>A0ABR1FDW4</accession>
<evidence type="ECO:0000256" key="1">
    <source>
        <dbReference type="ARBA" id="ARBA00001974"/>
    </source>
</evidence>
<dbReference type="GeneID" id="90035796"/>
<dbReference type="PROSITE" id="PS51384">
    <property type="entry name" value="FAD_FR"/>
    <property type="match status" value="1"/>
</dbReference>
<keyword evidence="3" id="KW-0274">FAD</keyword>
<dbReference type="RefSeq" id="XP_064771079.1">
    <property type="nucleotide sequence ID" value="XM_064910284.1"/>
</dbReference>
<dbReference type="PRINTS" id="PR00371">
    <property type="entry name" value="FPNCR"/>
</dbReference>
<organism evidence="7 8">
    <name type="scientific">Myxozyma melibiosi</name>
    <dbReference type="NCBI Taxonomy" id="54550"/>
    <lineage>
        <taxon>Eukaryota</taxon>
        <taxon>Fungi</taxon>
        <taxon>Dikarya</taxon>
        <taxon>Ascomycota</taxon>
        <taxon>Saccharomycotina</taxon>
        <taxon>Lipomycetes</taxon>
        <taxon>Lipomycetales</taxon>
        <taxon>Lipomycetaceae</taxon>
        <taxon>Myxozyma</taxon>
    </lineage>
</organism>
<dbReference type="InterPro" id="IPR003097">
    <property type="entry name" value="CysJ-like_FAD-binding"/>
</dbReference>
<evidence type="ECO:0000313" key="7">
    <source>
        <dbReference type="EMBL" id="KAK7208046.1"/>
    </source>
</evidence>
<dbReference type="InterPro" id="IPR039261">
    <property type="entry name" value="FNR_nucleotide-bd"/>
</dbReference>
<evidence type="ECO:0000256" key="4">
    <source>
        <dbReference type="ARBA" id="ARBA00023002"/>
    </source>
</evidence>
<dbReference type="Gene3D" id="1.20.990.10">
    <property type="entry name" value="NADPH-cytochrome p450 Reductase, Chain A, domain 3"/>
    <property type="match status" value="1"/>
</dbReference>
<evidence type="ECO:0000259" key="6">
    <source>
        <dbReference type="PROSITE" id="PS51384"/>
    </source>
</evidence>
<dbReference type="Gene3D" id="3.40.50.80">
    <property type="entry name" value="Nucleotide-binding domain of ferredoxin-NADP reductase (FNR) module"/>
    <property type="match status" value="1"/>
</dbReference>
<comment type="cofactor">
    <cofactor evidence="1">
        <name>FAD</name>
        <dbReference type="ChEBI" id="CHEBI:57692"/>
    </cofactor>
</comment>
<dbReference type="PANTHER" id="PTHR19384">
    <property type="entry name" value="NITRIC OXIDE SYNTHASE-RELATED"/>
    <property type="match status" value="1"/>
</dbReference>
<dbReference type="SUPFAM" id="SSF63380">
    <property type="entry name" value="Riboflavin synthase domain-like"/>
    <property type="match status" value="1"/>
</dbReference>
<feature type="region of interest" description="Disordered" evidence="5">
    <location>
        <begin position="140"/>
        <end position="159"/>
    </location>
</feature>
<evidence type="ECO:0000256" key="3">
    <source>
        <dbReference type="ARBA" id="ARBA00022827"/>
    </source>
</evidence>
<evidence type="ECO:0000256" key="2">
    <source>
        <dbReference type="ARBA" id="ARBA00022630"/>
    </source>
</evidence>
<dbReference type="InterPro" id="IPR017938">
    <property type="entry name" value="Riboflavin_synthase-like_b-brl"/>
</dbReference>
<dbReference type="PANTHER" id="PTHR19384:SF84">
    <property type="entry name" value="METHIONINE SYNTHASE REDUCTASE"/>
    <property type="match status" value="1"/>
</dbReference>
<evidence type="ECO:0000313" key="8">
    <source>
        <dbReference type="Proteomes" id="UP001498771"/>
    </source>
</evidence>
<dbReference type="InterPro" id="IPR001433">
    <property type="entry name" value="OxRdtase_FAD/NAD-bd"/>
</dbReference>
<dbReference type="Gene3D" id="2.40.30.10">
    <property type="entry name" value="Translation factors"/>
    <property type="match status" value="1"/>
</dbReference>